<feature type="region of interest" description="Disordered" evidence="13">
    <location>
        <begin position="174"/>
        <end position="198"/>
    </location>
</feature>
<feature type="compositionally biased region" description="Low complexity" evidence="13">
    <location>
        <begin position="1541"/>
        <end position="1554"/>
    </location>
</feature>
<feature type="compositionally biased region" description="Low complexity" evidence="13">
    <location>
        <begin position="1465"/>
        <end position="1482"/>
    </location>
</feature>
<evidence type="ECO:0000256" key="5">
    <source>
        <dbReference type="ARBA" id="ARBA00022692"/>
    </source>
</evidence>
<dbReference type="Gene3D" id="1.10.287.70">
    <property type="match status" value="1"/>
</dbReference>
<dbReference type="Pfam" id="PF00520">
    <property type="entry name" value="Ion_trans"/>
    <property type="match status" value="1"/>
</dbReference>
<evidence type="ECO:0000256" key="8">
    <source>
        <dbReference type="ARBA" id="ARBA00022989"/>
    </source>
</evidence>
<sequence>MPLTVTAMSKDPPLDADADEGGCSRFCLRSRRGNSDGASAALFRRWCGAFADNSKVGEPAAEAAQGARAPPLGCRVDFESAAEFAASLLMPVSDSAVASMRAVADRAAARADALPLRPQLARQVRRDQRAELGEVQAIKARKVERVRRRAVAEHPKGAELQAVLQGMQSAARGEPFRFDGGSDLSELPRPPGSAGGGAREFLAAARKPSAQVMRLQAGREHCVDLQAAGSSLLEGLPASGGLQFGDNHFQSAEGRAHLLAGSPTGHSGELAELGRKRSDWELRAAAPASASAAIGTSSSGFRASQLWARVGMSGEQIVKGCAAAMGVANQQTTAIFDGNGAPVRAFCGGGDDFVARAKPVRAVAGAPPNGLGWGAPDGDGPEPLEARPKWQPLWRASYWRYSASDRDQTWDNVAPFRGTPADQVAGGTSRDRREWGAPPGLTLRFDVRVAISIPHAADLDYHRTRVLEMLPPASADHKEDLDVPEMPFSMRPRITRLIQGQSLAQFVGQRLDARRPWRKFAVLSGNESRDAMCPRCSALPNEDATRHLLDIGRVGAAIEYKVADIETRVARGRVARIPKERKGALQRVAEVGRDWHEDQGANLSAITSVIRIFRIARLFRLLRFLKGLNKILMALLLSIPKLINVCMILMLLLILYSILGVNLFSTMKQGEFFNYHGGFRHSLWALITLFRASTGEAWNEIMHDLMKSERQLYREGHLRWADAALGLCCPQEGSAWLLEPEPLRGAVIEALGAEAADGSGKYVIAAGVAWHDAAQSRSGEQRAFARGVAPHPRGDDANRRRQQSPCQVVALAECTAECELVLQRPGTCASVNAPAVAGADADGGCQSLMGRPSFEYMTIRGNERSSLCLGARKNIANEVSLLFWERRADGIYRTAAGDAKGAHSRVLGVEGTFDSTLAHFGNILRLAVVHLHRVVALRAADRQRREAAEARGDTSHFQTDLSPAFRCKETRLDVEIFEVGGLCRGGAHCPLMVSTAFPPGRSAAAEARRRAAEGDDGAMAEIGDRFADALHIHPRNVPKSRDLTMRAASASARAGKQLLWVVAKDAPSSRDDEARSVEVVARARGRWLLCPETQTAGVPGLLPLCAGMPAQLADAVNCECGACKRATGVVDGWALSEADARMVREVHAEAEVVLREVPVAMHANLHGQAKVFSPGLPPGVFPLEPKTMSRDGKRPLELALPRAACRQSKAPERFRVPECSALSPLEHANSALKLSARRSCTRGPQRARARPCAEGAADMQRPAPPPSELRCFECGTARRVSENDEKMLEQLRSDDALERAVCLTRRPAQLHRPPSNIGALCTCFQRRGLKGSPATAEHEVPGSRLAVAEVRGVPRAELELRARESLVERWVVCSHLSKMRRSGYGMGIATKEAAHLVLGSFITLPADHTEAGAGFTQPQRLRGGILAAFLAEQKGVTDPGLGPAPPGAGAAASPAPPAERQRLGAAPPHTRAASAAPSARRVGSLPALSARALRDAAGAAGALLSGRATPRGAGGRDRSGSATPRTPRRALRSVSLLPLFGPAAEPGAVGPPSARGRVYEDEPEAEPPAVRGRHRHTPARPPAPPSPRAVSEGPRDSRLLPLSQPEPGAALPARALPLVAVGDGRWARPRPAEPSMVSSLLARVYGRALSAREEERVKAAVPEVEWLADCVAMGPAWMQAPAHMTFFSELGWCLIRARSCPAEAHVVRAKASNLCDGARRAAVSLQGVGAGGGDASAVAAAEAHAGFYMAKIAELVATRALEIEESEGHRSSAPSALEGTSEAQAAEVNVLESLVRSPQPPCAGAEVLVLEAAGRRAQPTC</sequence>
<dbReference type="Proteomes" id="UP001189429">
    <property type="component" value="Unassembled WGS sequence"/>
</dbReference>
<proteinExistence type="predicted"/>
<evidence type="ECO:0000256" key="6">
    <source>
        <dbReference type="ARBA" id="ARBA00022837"/>
    </source>
</evidence>
<dbReference type="PANTHER" id="PTHR45628:SF7">
    <property type="entry name" value="VOLTAGE-DEPENDENT CALCIUM CHANNEL TYPE A SUBUNIT ALPHA-1"/>
    <property type="match status" value="1"/>
</dbReference>
<feature type="region of interest" description="Disordered" evidence="13">
    <location>
        <begin position="779"/>
        <end position="801"/>
    </location>
</feature>
<evidence type="ECO:0000256" key="1">
    <source>
        <dbReference type="ARBA" id="ARBA00004141"/>
    </source>
</evidence>
<evidence type="ECO:0000256" key="14">
    <source>
        <dbReference type="SAM" id="Phobius"/>
    </source>
</evidence>
<keyword evidence="8 14" id="KW-1133">Transmembrane helix</keyword>
<keyword evidence="4" id="KW-0107">Calcium channel</keyword>
<keyword evidence="10 14" id="KW-0472">Membrane</keyword>
<evidence type="ECO:0000256" key="13">
    <source>
        <dbReference type="SAM" id="MobiDB-lite"/>
    </source>
</evidence>
<keyword evidence="9" id="KW-0406">Ion transport</keyword>
<evidence type="ECO:0000259" key="15">
    <source>
        <dbReference type="Pfam" id="PF00520"/>
    </source>
</evidence>
<evidence type="ECO:0000256" key="7">
    <source>
        <dbReference type="ARBA" id="ARBA00022882"/>
    </source>
</evidence>
<keyword evidence="11" id="KW-0325">Glycoprotein</keyword>
<keyword evidence="2" id="KW-0813">Transport</keyword>
<dbReference type="InterPro" id="IPR050599">
    <property type="entry name" value="VDCC_alpha-1_subunit"/>
</dbReference>
<gene>
    <name evidence="16" type="ORF">PCOR1329_LOCUS31039</name>
</gene>
<organism evidence="16 17">
    <name type="scientific">Prorocentrum cordatum</name>
    <dbReference type="NCBI Taxonomy" id="2364126"/>
    <lineage>
        <taxon>Eukaryota</taxon>
        <taxon>Sar</taxon>
        <taxon>Alveolata</taxon>
        <taxon>Dinophyceae</taxon>
        <taxon>Prorocentrales</taxon>
        <taxon>Prorocentraceae</taxon>
        <taxon>Prorocentrum</taxon>
    </lineage>
</organism>
<evidence type="ECO:0000256" key="9">
    <source>
        <dbReference type="ARBA" id="ARBA00023065"/>
    </source>
</evidence>
<evidence type="ECO:0000256" key="11">
    <source>
        <dbReference type="ARBA" id="ARBA00023180"/>
    </source>
</evidence>
<evidence type="ECO:0000313" key="17">
    <source>
        <dbReference type="Proteomes" id="UP001189429"/>
    </source>
</evidence>
<feature type="domain" description="Ion transport" evidence="15">
    <location>
        <begin position="604"/>
        <end position="709"/>
    </location>
</feature>
<reference evidence="16" key="1">
    <citation type="submission" date="2023-10" db="EMBL/GenBank/DDBJ databases">
        <authorList>
            <person name="Chen Y."/>
            <person name="Shah S."/>
            <person name="Dougan E. K."/>
            <person name="Thang M."/>
            <person name="Chan C."/>
        </authorList>
    </citation>
    <scope>NUCLEOTIDE SEQUENCE [LARGE SCALE GENOMIC DNA]</scope>
</reference>
<feature type="region of interest" description="Disordered" evidence="13">
    <location>
        <begin position="1436"/>
        <end position="1482"/>
    </location>
</feature>
<dbReference type="SUPFAM" id="SSF81324">
    <property type="entry name" value="Voltage-gated potassium channels"/>
    <property type="match status" value="1"/>
</dbReference>
<keyword evidence="6" id="KW-0106">Calcium</keyword>
<protein>
    <recommendedName>
        <fullName evidence="15">Ion transport domain-containing protein</fullName>
    </recommendedName>
</protein>
<keyword evidence="5 14" id="KW-0812">Transmembrane</keyword>
<accession>A0ABN9SN85</accession>
<feature type="transmembrane region" description="Helical" evidence="14">
    <location>
        <begin position="631"/>
        <end position="659"/>
    </location>
</feature>
<keyword evidence="7" id="KW-0851">Voltage-gated channel</keyword>
<comment type="subcellular location">
    <subcellularLocation>
        <location evidence="1">Membrane</location>
        <topology evidence="1">Multi-pass membrane protein</topology>
    </subcellularLocation>
</comment>
<name>A0ABN9SN85_9DINO</name>
<keyword evidence="3" id="KW-0109">Calcium transport</keyword>
<dbReference type="EMBL" id="CAUYUJ010012113">
    <property type="protein sequence ID" value="CAK0833302.1"/>
    <property type="molecule type" value="Genomic_DNA"/>
</dbReference>
<evidence type="ECO:0000256" key="4">
    <source>
        <dbReference type="ARBA" id="ARBA00022673"/>
    </source>
</evidence>
<feature type="region of interest" description="Disordered" evidence="13">
    <location>
        <begin position="412"/>
        <end position="435"/>
    </location>
</feature>
<evidence type="ECO:0000256" key="2">
    <source>
        <dbReference type="ARBA" id="ARBA00022448"/>
    </source>
</evidence>
<evidence type="ECO:0000313" key="16">
    <source>
        <dbReference type="EMBL" id="CAK0833302.1"/>
    </source>
</evidence>
<keyword evidence="12" id="KW-0407">Ion channel</keyword>
<evidence type="ECO:0000256" key="12">
    <source>
        <dbReference type="ARBA" id="ARBA00023303"/>
    </source>
</evidence>
<evidence type="ECO:0000256" key="3">
    <source>
        <dbReference type="ARBA" id="ARBA00022568"/>
    </source>
</evidence>
<comment type="caution">
    <text evidence="16">The sequence shown here is derived from an EMBL/GenBank/DDBJ whole genome shotgun (WGS) entry which is preliminary data.</text>
</comment>
<dbReference type="PANTHER" id="PTHR45628">
    <property type="entry name" value="VOLTAGE-DEPENDENT CALCIUM CHANNEL TYPE A SUBUNIT ALPHA-1"/>
    <property type="match status" value="1"/>
</dbReference>
<dbReference type="InterPro" id="IPR005821">
    <property type="entry name" value="Ion_trans_dom"/>
</dbReference>
<keyword evidence="17" id="KW-1185">Reference proteome</keyword>
<evidence type="ECO:0000256" key="10">
    <source>
        <dbReference type="ARBA" id="ARBA00023136"/>
    </source>
</evidence>
<feature type="region of interest" description="Disordered" evidence="13">
    <location>
        <begin position="1504"/>
        <end position="1608"/>
    </location>
</feature>